<feature type="signal peptide" evidence="6">
    <location>
        <begin position="1"/>
        <end position="30"/>
    </location>
</feature>
<dbReference type="InterPro" id="IPR013083">
    <property type="entry name" value="Znf_RING/FYVE/PHD"/>
</dbReference>
<dbReference type="EMBL" id="JADGMS010000010">
    <property type="protein sequence ID" value="KAF9674481.1"/>
    <property type="molecule type" value="Genomic_DNA"/>
</dbReference>
<dbReference type="AlphaFoldDB" id="A0A835MV09"/>
<keyword evidence="8" id="KW-1185">Reference proteome</keyword>
<dbReference type="Pfam" id="PF02535">
    <property type="entry name" value="Zip"/>
    <property type="match status" value="1"/>
</dbReference>
<evidence type="ECO:0000256" key="1">
    <source>
        <dbReference type="ARBA" id="ARBA00004141"/>
    </source>
</evidence>
<protein>
    <recommendedName>
        <fullName evidence="9">RING-type domain-containing protein</fullName>
    </recommendedName>
</protein>
<gene>
    <name evidence="7" type="ORF">SADUNF_Sadunf10G0131700</name>
</gene>
<dbReference type="GO" id="GO:0005886">
    <property type="term" value="C:plasma membrane"/>
    <property type="evidence" value="ECO:0007669"/>
    <property type="project" value="TreeGrafter"/>
</dbReference>
<feature type="transmembrane region" description="Helical" evidence="5">
    <location>
        <begin position="85"/>
        <end position="106"/>
    </location>
</feature>
<dbReference type="GO" id="GO:0005385">
    <property type="term" value="F:zinc ion transmembrane transporter activity"/>
    <property type="evidence" value="ECO:0007669"/>
    <property type="project" value="TreeGrafter"/>
</dbReference>
<reference evidence="7 8" key="1">
    <citation type="submission" date="2020-10" db="EMBL/GenBank/DDBJ databases">
        <title>Plant Genome Project.</title>
        <authorList>
            <person name="Zhang R.-G."/>
        </authorList>
    </citation>
    <scope>NUCLEOTIDE SEQUENCE [LARGE SCALE GENOMIC DNA]</scope>
    <source>
        <strain evidence="7">FAFU-HL-1</strain>
        <tissue evidence="7">Leaf</tissue>
    </source>
</reference>
<feature type="transmembrane region" description="Helical" evidence="5">
    <location>
        <begin position="54"/>
        <end position="73"/>
    </location>
</feature>
<dbReference type="PANTHER" id="PTHR11040:SF202">
    <property type="entry name" value="METAL TRANSPORT PROTEIN"/>
    <property type="match status" value="1"/>
</dbReference>
<organism evidence="7 8">
    <name type="scientific">Salix dunnii</name>
    <dbReference type="NCBI Taxonomy" id="1413687"/>
    <lineage>
        <taxon>Eukaryota</taxon>
        <taxon>Viridiplantae</taxon>
        <taxon>Streptophyta</taxon>
        <taxon>Embryophyta</taxon>
        <taxon>Tracheophyta</taxon>
        <taxon>Spermatophyta</taxon>
        <taxon>Magnoliopsida</taxon>
        <taxon>eudicotyledons</taxon>
        <taxon>Gunneridae</taxon>
        <taxon>Pentapetalae</taxon>
        <taxon>rosids</taxon>
        <taxon>fabids</taxon>
        <taxon>Malpighiales</taxon>
        <taxon>Salicaceae</taxon>
        <taxon>Saliceae</taxon>
        <taxon>Salix</taxon>
    </lineage>
</organism>
<dbReference type="InterPro" id="IPR003689">
    <property type="entry name" value="ZIP"/>
</dbReference>
<name>A0A835MV09_9ROSI</name>
<keyword evidence="2 5" id="KW-0812">Transmembrane</keyword>
<dbReference type="Proteomes" id="UP000657918">
    <property type="component" value="Unassembled WGS sequence"/>
</dbReference>
<evidence type="ECO:0000256" key="2">
    <source>
        <dbReference type="ARBA" id="ARBA00022692"/>
    </source>
</evidence>
<evidence type="ECO:0000256" key="4">
    <source>
        <dbReference type="ARBA" id="ARBA00023136"/>
    </source>
</evidence>
<feature type="chain" id="PRO_5032709205" description="RING-type domain-containing protein" evidence="6">
    <location>
        <begin position="31"/>
        <end position="475"/>
    </location>
</feature>
<dbReference type="PANTHER" id="PTHR11040">
    <property type="entry name" value="ZINC/IRON TRANSPORTER"/>
    <property type="match status" value="1"/>
</dbReference>
<comment type="subcellular location">
    <subcellularLocation>
        <location evidence="1">Membrane</location>
        <topology evidence="1">Multi-pass membrane protein</topology>
    </subcellularLocation>
</comment>
<keyword evidence="6" id="KW-0732">Signal</keyword>
<dbReference type="SUPFAM" id="SSF57850">
    <property type="entry name" value="RING/U-box"/>
    <property type="match status" value="1"/>
</dbReference>
<sequence>MTNLQACSSTIFKIISSLLILLSYPTIVSCERTCEVDQDLQRDDQGEALKYKLGSILSVLVAGAIGVGLPLLGKKIKALSPENDIFFMIKAYAAGVILATGFIHILPDAFDSLTSPCLAQNPWGSFPFTAHRSASPKEDLALSGLIRRRIVSQLFTENILDSMLRDRLVKIITDYITETSLRHGCNDILKVKYYIEARRAICLSNEEEDARATRDGSRDSQAVGRIASARTMEVKSKTRGDTRCCMCFDPFSIRDVSVVPLFCCHAYHMSCLMDSMHTVSGRKGSGATSGMSEYDSSDKDDENEETVLELGIVVHSVIIGISLGASSSPRTIKPLMAALPFQQIFEGMGLGGCITLVYNCSIYIPHNLVKKLCHIKLLFMATKPVNGKLPHGFWARHGEVKLSNASGSMWMNPVARITPAAYALIMKKISFSGLKAFIFLPSRGRPTPIAPATRTESIEPSLYFSASPLSSRCKS</sequence>
<accession>A0A835MV09</accession>
<proteinExistence type="predicted"/>
<evidence type="ECO:0000256" key="6">
    <source>
        <dbReference type="SAM" id="SignalP"/>
    </source>
</evidence>
<evidence type="ECO:0000256" key="5">
    <source>
        <dbReference type="SAM" id="Phobius"/>
    </source>
</evidence>
<keyword evidence="4 5" id="KW-0472">Membrane</keyword>
<dbReference type="Gene3D" id="3.30.40.10">
    <property type="entry name" value="Zinc/RING finger domain, C3HC4 (zinc finger)"/>
    <property type="match status" value="1"/>
</dbReference>
<evidence type="ECO:0008006" key="9">
    <source>
        <dbReference type="Google" id="ProtNLM"/>
    </source>
</evidence>
<dbReference type="OrthoDB" id="244107at2759"/>
<keyword evidence="3 5" id="KW-1133">Transmembrane helix</keyword>
<evidence type="ECO:0000256" key="3">
    <source>
        <dbReference type="ARBA" id="ARBA00022989"/>
    </source>
</evidence>
<comment type="caution">
    <text evidence="7">The sequence shown here is derived from an EMBL/GenBank/DDBJ whole genome shotgun (WGS) entry which is preliminary data.</text>
</comment>
<evidence type="ECO:0000313" key="8">
    <source>
        <dbReference type="Proteomes" id="UP000657918"/>
    </source>
</evidence>
<evidence type="ECO:0000313" key="7">
    <source>
        <dbReference type="EMBL" id="KAF9674481.1"/>
    </source>
</evidence>